<keyword evidence="1" id="KW-0472">Membrane</keyword>
<keyword evidence="1" id="KW-1133">Transmembrane helix</keyword>
<evidence type="ECO:0000256" key="1">
    <source>
        <dbReference type="SAM" id="Phobius"/>
    </source>
</evidence>
<dbReference type="InterPro" id="IPR007404">
    <property type="entry name" value="YdjM-like"/>
</dbReference>
<evidence type="ECO:0000313" key="2">
    <source>
        <dbReference type="EMBL" id="MFC6905776.1"/>
    </source>
</evidence>
<organism evidence="2 3">
    <name type="scientific">Halalkalicoccus tibetensis</name>
    <dbReference type="NCBI Taxonomy" id="175632"/>
    <lineage>
        <taxon>Archaea</taxon>
        <taxon>Methanobacteriati</taxon>
        <taxon>Methanobacteriota</taxon>
        <taxon>Stenosarchaea group</taxon>
        <taxon>Halobacteria</taxon>
        <taxon>Halobacteriales</taxon>
        <taxon>Halococcaceae</taxon>
        <taxon>Halalkalicoccus</taxon>
    </lineage>
</organism>
<proteinExistence type="predicted"/>
<dbReference type="EMBL" id="JBHSXQ010000003">
    <property type="protein sequence ID" value="MFC6905776.1"/>
    <property type="molecule type" value="Genomic_DNA"/>
</dbReference>
<reference evidence="2 3" key="1">
    <citation type="journal article" date="2019" name="Int. J. Syst. Evol. Microbiol.">
        <title>The Global Catalogue of Microorganisms (GCM) 10K type strain sequencing project: providing services to taxonomists for standard genome sequencing and annotation.</title>
        <authorList>
            <consortium name="The Broad Institute Genomics Platform"/>
            <consortium name="The Broad Institute Genome Sequencing Center for Infectious Disease"/>
            <person name="Wu L."/>
            <person name="Ma J."/>
        </authorList>
    </citation>
    <scope>NUCLEOTIDE SEQUENCE [LARGE SCALE GENOMIC DNA]</scope>
    <source>
        <strain evidence="2 3">CGMCC 1.3240</strain>
    </source>
</reference>
<evidence type="ECO:0000313" key="3">
    <source>
        <dbReference type="Proteomes" id="UP001596312"/>
    </source>
</evidence>
<feature type="transmembrane region" description="Helical" evidence="1">
    <location>
        <begin position="87"/>
        <end position="108"/>
    </location>
</feature>
<comment type="caution">
    <text evidence="2">The sequence shown here is derived from an EMBL/GenBank/DDBJ whole genome shotgun (WGS) entry which is preliminary data.</text>
</comment>
<keyword evidence="3" id="KW-1185">Reference proteome</keyword>
<feature type="transmembrane region" description="Helical" evidence="1">
    <location>
        <begin position="159"/>
        <end position="176"/>
    </location>
</feature>
<accession>A0ABD5V804</accession>
<keyword evidence="1" id="KW-0812">Transmembrane</keyword>
<gene>
    <name evidence="2" type="ORF">ACFQGH_11275</name>
</gene>
<dbReference type="RefSeq" id="WP_340604304.1">
    <property type="nucleotide sequence ID" value="NZ_JBBMXV010000003.1"/>
</dbReference>
<dbReference type="Proteomes" id="UP001596312">
    <property type="component" value="Unassembled WGS sequence"/>
</dbReference>
<protein>
    <submittedName>
        <fullName evidence="2">Metal-dependent hydrolase</fullName>
    </submittedName>
</protein>
<keyword evidence="2" id="KW-0378">Hydrolase</keyword>
<dbReference type="AlphaFoldDB" id="A0ABD5V804"/>
<feature type="transmembrane region" description="Helical" evidence="1">
    <location>
        <begin position="60"/>
        <end position="80"/>
    </location>
</feature>
<name>A0ABD5V804_9EURY</name>
<dbReference type="Pfam" id="PF04307">
    <property type="entry name" value="YdjM"/>
    <property type="match status" value="1"/>
</dbReference>
<sequence>MMPWEHAIIGYVAYSLFVHTVYQDSPTSHETIIVVFASLLPDLIDKPLAWQFGVFEGGYALGHSIFFAVPLSAAVAILAYNRGQSRFSWAFGIGYLLHPLFDVLPTYIGSGELQLERILWPIGGNGSQQDSISEGVVINFVPYVRSIGGQLLTGEPSRYLLFVLGLGSFAFLLWLYDGMPVVKEGYHGVRERVSRLDTNNDQR</sequence>
<dbReference type="GO" id="GO:0016787">
    <property type="term" value="F:hydrolase activity"/>
    <property type="evidence" value="ECO:0007669"/>
    <property type="project" value="UniProtKB-KW"/>
</dbReference>